<dbReference type="EMBL" id="SJPT01000016">
    <property type="protein sequence ID" value="TWU14978.1"/>
    <property type="molecule type" value="Genomic_DNA"/>
</dbReference>
<dbReference type="InterPro" id="IPR051916">
    <property type="entry name" value="GPI-anchor_lipid_remodeler"/>
</dbReference>
<keyword evidence="2" id="KW-0378">Hydrolase</keyword>
<sequence>MHLSRRRWLHAATGTLAVAAFSVPEAIVPAAVAEESSADDLTVIAYNVYQCRGWPSQRRGAMDAKAAGEMPERFAAALSPLNADVVVFSESPSESITTAIAEKLNRHVIRFPSGGNWPGTLLSRWEIIDSANAPVAGGTRPQDLFTRHWGRATLRRPDGSELIVHSAHLMPGADPGVRIREINAMLESMKPDLDAGRDLLLMGDLNHAPDTAEYQAWIDAGLVDTFERVGQGDGLTFKSDTPMRRIDYVFAAGPIADRIAESKPLFTSPFRLENDNEASFALSDHLPQLATFQLSH</sequence>
<keyword evidence="2" id="KW-0255">Endonuclease</keyword>
<evidence type="ECO:0000313" key="3">
    <source>
        <dbReference type="Proteomes" id="UP000316304"/>
    </source>
</evidence>
<keyword evidence="2" id="KW-0269">Exonuclease</keyword>
<dbReference type="Pfam" id="PF03372">
    <property type="entry name" value="Exo_endo_phos"/>
    <property type="match status" value="1"/>
</dbReference>
<accession>A0A5C6BSH7</accession>
<comment type="caution">
    <text evidence="2">The sequence shown here is derived from an EMBL/GenBank/DDBJ whole genome shotgun (WGS) entry which is preliminary data.</text>
</comment>
<dbReference type="PROSITE" id="PS51318">
    <property type="entry name" value="TAT"/>
    <property type="match status" value="1"/>
</dbReference>
<dbReference type="GO" id="GO:0016020">
    <property type="term" value="C:membrane"/>
    <property type="evidence" value="ECO:0007669"/>
    <property type="project" value="GOC"/>
</dbReference>
<reference evidence="2 3" key="1">
    <citation type="submission" date="2019-02" db="EMBL/GenBank/DDBJ databases">
        <title>Deep-cultivation of Planctomycetes and their phenomic and genomic characterization uncovers novel biology.</title>
        <authorList>
            <person name="Wiegand S."/>
            <person name="Jogler M."/>
            <person name="Boedeker C."/>
            <person name="Pinto D."/>
            <person name="Vollmers J."/>
            <person name="Rivas-Marin E."/>
            <person name="Kohn T."/>
            <person name="Peeters S.H."/>
            <person name="Heuer A."/>
            <person name="Rast P."/>
            <person name="Oberbeckmann S."/>
            <person name="Bunk B."/>
            <person name="Jeske O."/>
            <person name="Meyerdierks A."/>
            <person name="Storesund J.E."/>
            <person name="Kallscheuer N."/>
            <person name="Luecker S."/>
            <person name="Lage O.M."/>
            <person name="Pohl T."/>
            <person name="Merkel B.J."/>
            <person name="Hornburger P."/>
            <person name="Mueller R.-W."/>
            <person name="Bruemmer F."/>
            <person name="Labrenz M."/>
            <person name="Spormann A.M."/>
            <person name="Op Den Camp H."/>
            <person name="Overmann J."/>
            <person name="Amann R."/>
            <person name="Jetten M.S.M."/>
            <person name="Mascher T."/>
            <person name="Medema M.H."/>
            <person name="Devos D.P."/>
            <person name="Kaster A.-K."/>
            <person name="Ovreas L."/>
            <person name="Rohde M."/>
            <person name="Galperin M.Y."/>
            <person name="Jogler C."/>
        </authorList>
    </citation>
    <scope>NUCLEOTIDE SEQUENCE [LARGE SCALE GENOMIC DNA]</scope>
    <source>
        <strain evidence="2 3">Pla52o</strain>
    </source>
</reference>
<dbReference type="InterPro" id="IPR006311">
    <property type="entry name" value="TAT_signal"/>
</dbReference>
<dbReference type="InterPro" id="IPR036691">
    <property type="entry name" value="Endo/exonu/phosph_ase_sf"/>
</dbReference>
<dbReference type="Gene3D" id="3.60.10.10">
    <property type="entry name" value="Endonuclease/exonuclease/phosphatase"/>
    <property type="match status" value="1"/>
</dbReference>
<dbReference type="InterPro" id="IPR005135">
    <property type="entry name" value="Endo/exonuclease/phosphatase"/>
</dbReference>
<dbReference type="GO" id="GO:0004519">
    <property type="term" value="F:endonuclease activity"/>
    <property type="evidence" value="ECO:0007669"/>
    <property type="project" value="UniProtKB-KW"/>
</dbReference>
<dbReference type="PANTHER" id="PTHR14859:SF1">
    <property type="entry name" value="PGAP2-INTERACTING PROTEIN"/>
    <property type="match status" value="1"/>
</dbReference>
<gene>
    <name evidence="2" type="ORF">Pla52o_55150</name>
</gene>
<keyword evidence="3" id="KW-1185">Reference proteome</keyword>
<dbReference type="RefSeq" id="WP_231612648.1">
    <property type="nucleotide sequence ID" value="NZ_SJPT01000016.1"/>
</dbReference>
<keyword evidence="2" id="KW-0540">Nuclease</keyword>
<evidence type="ECO:0000259" key="1">
    <source>
        <dbReference type="Pfam" id="PF03372"/>
    </source>
</evidence>
<dbReference type="GO" id="GO:0004527">
    <property type="term" value="F:exonuclease activity"/>
    <property type="evidence" value="ECO:0007669"/>
    <property type="project" value="UniProtKB-KW"/>
</dbReference>
<organism evidence="2 3">
    <name type="scientific">Novipirellula galeiformis</name>
    <dbReference type="NCBI Taxonomy" id="2528004"/>
    <lineage>
        <taxon>Bacteria</taxon>
        <taxon>Pseudomonadati</taxon>
        <taxon>Planctomycetota</taxon>
        <taxon>Planctomycetia</taxon>
        <taxon>Pirellulales</taxon>
        <taxon>Pirellulaceae</taxon>
        <taxon>Novipirellula</taxon>
    </lineage>
</organism>
<dbReference type="PANTHER" id="PTHR14859">
    <property type="entry name" value="CALCOFLUOR WHITE HYPERSENSITIVE PROTEIN PRECURSOR"/>
    <property type="match status" value="1"/>
</dbReference>
<evidence type="ECO:0000313" key="2">
    <source>
        <dbReference type="EMBL" id="TWU14978.1"/>
    </source>
</evidence>
<protein>
    <submittedName>
        <fullName evidence="2">Endonuclease/Exonuclease/phosphatase family protein</fullName>
    </submittedName>
</protein>
<dbReference type="Proteomes" id="UP000316304">
    <property type="component" value="Unassembled WGS sequence"/>
</dbReference>
<feature type="domain" description="Endonuclease/exonuclease/phosphatase" evidence="1">
    <location>
        <begin position="72"/>
        <end position="285"/>
    </location>
</feature>
<dbReference type="AlphaFoldDB" id="A0A5C6BSH7"/>
<name>A0A5C6BSH7_9BACT</name>
<dbReference type="SUPFAM" id="SSF56219">
    <property type="entry name" value="DNase I-like"/>
    <property type="match status" value="1"/>
</dbReference>
<dbReference type="GO" id="GO:0006506">
    <property type="term" value="P:GPI anchor biosynthetic process"/>
    <property type="evidence" value="ECO:0007669"/>
    <property type="project" value="TreeGrafter"/>
</dbReference>
<proteinExistence type="predicted"/>